<dbReference type="EMBL" id="BGPR01005018">
    <property type="protein sequence ID" value="GBN05959.1"/>
    <property type="molecule type" value="Genomic_DNA"/>
</dbReference>
<reference evidence="1 2" key="1">
    <citation type="journal article" date="2019" name="Sci. Rep.">
        <title>Orb-weaving spider Araneus ventricosus genome elucidates the spidroin gene catalogue.</title>
        <authorList>
            <person name="Kono N."/>
            <person name="Nakamura H."/>
            <person name="Ohtoshi R."/>
            <person name="Moran D.A.P."/>
            <person name="Shinohara A."/>
            <person name="Yoshida Y."/>
            <person name="Fujiwara M."/>
            <person name="Mori M."/>
            <person name="Tomita M."/>
            <person name="Arakawa K."/>
        </authorList>
    </citation>
    <scope>NUCLEOTIDE SEQUENCE [LARGE SCALE GENOMIC DNA]</scope>
</reference>
<protein>
    <submittedName>
        <fullName evidence="1">Uncharacterized protein</fullName>
    </submittedName>
</protein>
<organism evidence="1 2">
    <name type="scientific">Araneus ventricosus</name>
    <name type="common">Orbweaver spider</name>
    <name type="synonym">Epeira ventricosa</name>
    <dbReference type="NCBI Taxonomy" id="182803"/>
    <lineage>
        <taxon>Eukaryota</taxon>
        <taxon>Metazoa</taxon>
        <taxon>Ecdysozoa</taxon>
        <taxon>Arthropoda</taxon>
        <taxon>Chelicerata</taxon>
        <taxon>Arachnida</taxon>
        <taxon>Araneae</taxon>
        <taxon>Araneomorphae</taxon>
        <taxon>Entelegynae</taxon>
        <taxon>Araneoidea</taxon>
        <taxon>Araneidae</taxon>
        <taxon>Araneus</taxon>
    </lineage>
</organism>
<dbReference type="AlphaFoldDB" id="A0A4Y2KUW1"/>
<gene>
    <name evidence="1" type="ORF">AVEN_215373_1</name>
</gene>
<evidence type="ECO:0000313" key="1">
    <source>
        <dbReference type="EMBL" id="GBN05959.1"/>
    </source>
</evidence>
<sequence>MQLHKLIGGQLLVVLFHKLIDSIIIHLQFPDLGQRHNLVGSTGYCLRLLNATFDNTLRLKLLPSRSEILSVTHFSCIFDHFKMMRKRCEVIFLIFAMSKVGP</sequence>
<accession>A0A4Y2KUW1</accession>
<comment type="caution">
    <text evidence="1">The sequence shown here is derived from an EMBL/GenBank/DDBJ whole genome shotgun (WGS) entry which is preliminary data.</text>
</comment>
<proteinExistence type="predicted"/>
<name>A0A4Y2KUW1_ARAVE</name>
<keyword evidence="2" id="KW-1185">Reference proteome</keyword>
<evidence type="ECO:0000313" key="2">
    <source>
        <dbReference type="Proteomes" id="UP000499080"/>
    </source>
</evidence>
<dbReference type="Proteomes" id="UP000499080">
    <property type="component" value="Unassembled WGS sequence"/>
</dbReference>